<dbReference type="GO" id="GO:0051301">
    <property type="term" value="P:cell division"/>
    <property type="evidence" value="ECO:0007669"/>
    <property type="project" value="UniProtKB-KW"/>
</dbReference>
<dbReference type="Proteomes" id="UP000293342">
    <property type="component" value="Unassembled WGS sequence"/>
</dbReference>
<dbReference type="EMBL" id="SJKD01000003">
    <property type="protein sequence ID" value="TCC50043.1"/>
    <property type="molecule type" value="Genomic_DNA"/>
</dbReference>
<keyword evidence="2" id="KW-0131">Cell cycle</keyword>
<feature type="region of interest" description="Disordered" evidence="1">
    <location>
        <begin position="30"/>
        <end position="51"/>
    </location>
</feature>
<dbReference type="OrthoDB" id="3828180at2"/>
<comment type="caution">
    <text evidence="2">The sequence shown here is derived from an EMBL/GenBank/DDBJ whole genome shotgun (WGS) entry which is preliminary data.</text>
</comment>
<dbReference type="InterPro" id="IPR006311">
    <property type="entry name" value="TAT_signal"/>
</dbReference>
<sequence length="182" mass="17913">MPTEPRLSRRAVIATAVVLPGAVALGGCKDDEAGSGTPGAVDPKTGQAVEETPTVDPAVVASLSAAAAQVTLLSLGYTSTSRKFPALRTQLAAGAKYHASHLAKLKETAGVQATTPKAPAAASTSSAALAALAKQEKAAAAAHAAAAVKLSGAPARLLAMIAASELQLGTKLTPAKKKADAS</sequence>
<gene>
    <name evidence="2" type="ORF">E0H75_17280</name>
</gene>
<keyword evidence="3" id="KW-1185">Reference proteome</keyword>
<dbReference type="AlphaFoldDB" id="A0A4R0JRP3"/>
<dbReference type="PROSITE" id="PS51318">
    <property type="entry name" value="TAT"/>
    <property type="match status" value="1"/>
</dbReference>
<evidence type="ECO:0000313" key="2">
    <source>
        <dbReference type="EMBL" id="TCC50043.1"/>
    </source>
</evidence>
<keyword evidence="2" id="KW-0132">Cell division</keyword>
<accession>A0A4R0JRP3</accession>
<dbReference type="RefSeq" id="WP_131514554.1">
    <property type="nucleotide sequence ID" value="NZ_SJKD01000003.1"/>
</dbReference>
<organism evidence="2 3">
    <name type="scientific">Kribbella capetownensis</name>
    <dbReference type="NCBI Taxonomy" id="1572659"/>
    <lineage>
        <taxon>Bacteria</taxon>
        <taxon>Bacillati</taxon>
        <taxon>Actinomycetota</taxon>
        <taxon>Actinomycetes</taxon>
        <taxon>Propionibacteriales</taxon>
        <taxon>Kribbellaceae</taxon>
        <taxon>Kribbella</taxon>
    </lineage>
</organism>
<name>A0A4R0JRP3_9ACTN</name>
<dbReference type="PROSITE" id="PS51257">
    <property type="entry name" value="PROKAR_LIPOPROTEIN"/>
    <property type="match status" value="1"/>
</dbReference>
<reference evidence="2 3" key="1">
    <citation type="submission" date="2019-02" db="EMBL/GenBank/DDBJ databases">
        <title>Kribbella capetownensis sp. nov. and Kribbella speibonae sp. nov., isolated from soil.</title>
        <authorList>
            <person name="Curtis S.M."/>
            <person name="Norton I."/>
            <person name="Everest G.J."/>
            <person name="Meyers P.R."/>
        </authorList>
    </citation>
    <scope>NUCLEOTIDE SEQUENCE [LARGE SCALE GENOMIC DNA]</scope>
    <source>
        <strain evidence="2 3">YM53</strain>
    </source>
</reference>
<evidence type="ECO:0000313" key="3">
    <source>
        <dbReference type="Proteomes" id="UP000293342"/>
    </source>
</evidence>
<protein>
    <submittedName>
        <fullName evidence="2">Cell division protein FtsK</fullName>
    </submittedName>
</protein>
<proteinExistence type="predicted"/>
<evidence type="ECO:0000256" key="1">
    <source>
        <dbReference type="SAM" id="MobiDB-lite"/>
    </source>
</evidence>